<keyword evidence="1" id="KW-1133">Transmembrane helix</keyword>
<gene>
    <name evidence="2" type="ORF">QBC40DRAFT_291451</name>
</gene>
<keyword evidence="1" id="KW-0472">Membrane</keyword>
<evidence type="ECO:0000313" key="3">
    <source>
        <dbReference type="Proteomes" id="UP001303160"/>
    </source>
</evidence>
<keyword evidence="1" id="KW-0812">Transmembrane</keyword>
<dbReference type="InterPro" id="IPR038213">
    <property type="entry name" value="IFI6/IFI27-like_sf"/>
</dbReference>
<dbReference type="Proteomes" id="UP001303160">
    <property type="component" value="Unassembled WGS sequence"/>
</dbReference>
<feature type="transmembrane region" description="Helical" evidence="1">
    <location>
        <begin position="79"/>
        <end position="97"/>
    </location>
</feature>
<name>A0AAN7AMD3_9PEZI</name>
<reference evidence="2" key="2">
    <citation type="submission" date="2023-05" db="EMBL/GenBank/DDBJ databases">
        <authorList>
            <consortium name="Lawrence Berkeley National Laboratory"/>
            <person name="Steindorff A."/>
            <person name="Hensen N."/>
            <person name="Bonometti L."/>
            <person name="Westerberg I."/>
            <person name="Brannstrom I.O."/>
            <person name="Guillou S."/>
            <person name="Cros-Aarteil S."/>
            <person name="Calhoun S."/>
            <person name="Haridas S."/>
            <person name="Kuo A."/>
            <person name="Mondo S."/>
            <person name="Pangilinan J."/>
            <person name="Riley R."/>
            <person name="Labutti K."/>
            <person name="Andreopoulos B."/>
            <person name="Lipzen A."/>
            <person name="Chen C."/>
            <person name="Yanf M."/>
            <person name="Daum C."/>
            <person name="Ng V."/>
            <person name="Clum A."/>
            <person name="Ohm R."/>
            <person name="Martin F."/>
            <person name="Silar P."/>
            <person name="Natvig D."/>
            <person name="Lalanne C."/>
            <person name="Gautier V."/>
            <person name="Ament-Velasquez S.L."/>
            <person name="Kruys A."/>
            <person name="Hutchinson M.I."/>
            <person name="Powell A.J."/>
            <person name="Barry K."/>
            <person name="Miller A.N."/>
            <person name="Grigoriev I.V."/>
            <person name="Debuchy R."/>
            <person name="Gladieux P."/>
            <person name="Thoren M.H."/>
            <person name="Johannesson H."/>
        </authorList>
    </citation>
    <scope>NUCLEOTIDE SEQUENCE</scope>
    <source>
        <strain evidence="2">CBS 315.58</strain>
    </source>
</reference>
<dbReference type="AlphaFoldDB" id="A0AAN7AMD3"/>
<feature type="transmembrane region" description="Helical" evidence="1">
    <location>
        <begin position="149"/>
        <end position="171"/>
    </location>
</feature>
<protein>
    <submittedName>
        <fullName evidence="2">Uncharacterized protein</fullName>
    </submittedName>
</protein>
<proteinExistence type="predicted"/>
<evidence type="ECO:0000256" key="1">
    <source>
        <dbReference type="SAM" id="Phobius"/>
    </source>
</evidence>
<sequence>MKIPTQLVMEKIIDRPATLREPVMDNLEIHWPDVPNMPELPNMPDLPDMSDIWSALQKAYLVAVDKAGEILQWLADNPTVVFIAALVISSVLAHRFILSSLLSISGFGPLGVIKGSLAAFIHSNLVVIQAGSAFAIAQSAGAGGAGLAMLGKGFVMIVVVILVVLMAYHMLSSGS</sequence>
<organism evidence="2 3">
    <name type="scientific">Triangularia verruculosa</name>
    <dbReference type="NCBI Taxonomy" id="2587418"/>
    <lineage>
        <taxon>Eukaryota</taxon>
        <taxon>Fungi</taxon>
        <taxon>Dikarya</taxon>
        <taxon>Ascomycota</taxon>
        <taxon>Pezizomycotina</taxon>
        <taxon>Sordariomycetes</taxon>
        <taxon>Sordariomycetidae</taxon>
        <taxon>Sordariales</taxon>
        <taxon>Podosporaceae</taxon>
        <taxon>Triangularia</taxon>
    </lineage>
</organism>
<comment type="caution">
    <text evidence="2">The sequence shown here is derived from an EMBL/GenBank/DDBJ whole genome shotgun (WGS) entry which is preliminary data.</text>
</comment>
<feature type="transmembrane region" description="Helical" evidence="1">
    <location>
        <begin position="117"/>
        <end position="137"/>
    </location>
</feature>
<dbReference type="Gene3D" id="6.10.110.10">
    <property type="match status" value="1"/>
</dbReference>
<accession>A0AAN7AMD3</accession>
<reference evidence="2" key="1">
    <citation type="journal article" date="2023" name="Mol. Phylogenet. Evol.">
        <title>Genome-scale phylogeny and comparative genomics of the fungal order Sordariales.</title>
        <authorList>
            <person name="Hensen N."/>
            <person name="Bonometti L."/>
            <person name="Westerberg I."/>
            <person name="Brannstrom I.O."/>
            <person name="Guillou S."/>
            <person name="Cros-Aarteil S."/>
            <person name="Calhoun S."/>
            <person name="Haridas S."/>
            <person name="Kuo A."/>
            <person name="Mondo S."/>
            <person name="Pangilinan J."/>
            <person name="Riley R."/>
            <person name="LaButti K."/>
            <person name="Andreopoulos B."/>
            <person name="Lipzen A."/>
            <person name="Chen C."/>
            <person name="Yan M."/>
            <person name="Daum C."/>
            <person name="Ng V."/>
            <person name="Clum A."/>
            <person name="Steindorff A."/>
            <person name="Ohm R.A."/>
            <person name="Martin F."/>
            <person name="Silar P."/>
            <person name="Natvig D.O."/>
            <person name="Lalanne C."/>
            <person name="Gautier V."/>
            <person name="Ament-Velasquez S.L."/>
            <person name="Kruys A."/>
            <person name="Hutchinson M.I."/>
            <person name="Powell A.J."/>
            <person name="Barry K."/>
            <person name="Miller A.N."/>
            <person name="Grigoriev I.V."/>
            <person name="Debuchy R."/>
            <person name="Gladieux P."/>
            <person name="Hiltunen Thoren M."/>
            <person name="Johannesson H."/>
        </authorList>
    </citation>
    <scope>NUCLEOTIDE SEQUENCE</scope>
    <source>
        <strain evidence="2">CBS 315.58</strain>
    </source>
</reference>
<evidence type="ECO:0000313" key="2">
    <source>
        <dbReference type="EMBL" id="KAK4194061.1"/>
    </source>
</evidence>
<keyword evidence="3" id="KW-1185">Reference proteome</keyword>
<dbReference type="EMBL" id="MU864112">
    <property type="protein sequence ID" value="KAK4194061.1"/>
    <property type="molecule type" value="Genomic_DNA"/>
</dbReference>